<dbReference type="PANTHER" id="PTHR24252:SF7">
    <property type="entry name" value="HYALIN"/>
    <property type="match status" value="1"/>
</dbReference>
<dbReference type="AlphaFoldDB" id="A0A835L5V2"/>
<dbReference type="Proteomes" id="UP000648187">
    <property type="component" value="Unassembled WGS sequence"/>
</dbReference>
<proteinExistence type="predicted"/>
<gene>
    <name evidence="12" type="ORF">HW555_004950</name>
</gene>
<evidence type="ECO:0000256" key="8">
    <source>
        <dbReference type="ARBA" id="ARBA00038868"/>
    </source>
</evidence>
<dbReference type="SMART" id="SM00020">
    <property type="entry name" value="Tryp_SPc"/>
    <property type="match status" value="1"/>
</dbReference>
<accession>A0A835L5V2</accession>
<evidence type="ECO:0000256" key="5">
    <source>
        <dbReference type="ARBA" id="ARBA00022825"/>
    </source>
</evidence>
<reference evidence="12" key="1">
    <citation type="submission" date="2020-08" db="EMBL/GenBank/DDBJ databases">
        <title>Spodoptera exigua strain:BAW_Kor-Di-RS1 Genome sequencing and assembly.</title>
        <authorList>
            <person name="Kim J."/>
            <person name="Nam H.Y."/>
            <person name="Kwon M."/>
            <person name="Choi J.H."/>
            <person name="Cho S.R."/>
            <person name="Kim G.-H."/>
        </authorList>
    </citation>
    <scope>NUCLEOTIDE SEQUENCE</scope>
    <source>
        <strain evidence="12">BAW_Kor-Di-RS1</strain>
        <tissue evidence="12">Whole-body</tissue>
    </source>
</reference>
<evidence type="ECO:0000256" key="2">
    <source>
        <dbReference type="ARBA" id="ARBA00022525"/>
    </source>
</evidence>
<dbReference type="InterPro" id="IPR033116">
    <property type="entry name" value="TRYPSIN_SER"/>
</dbReference>
<evidence type="ECO:0000256" key="9">
    <source>
        <dbReference type="RuleBase" id="RU363034"/>
    </source>
</evidence>
<comment type="caution">
    <text evidence="12">The sequence shown here is derived from an EMBL/GenBank/DDBJ whole genome shotgun (WGS) entry which is preliminary data.</text>
</comment>
<dbReference type="PRINTS" id="PR00722">
    <property type="entry name" value="CHYMOTRYPSIN"/>
</dbReference>
<evidence type="ECO:0000256" key="6">
    <source>
        <dbReference type="ARBA" id="ARBA00023157"/>
    </source>
</evidence>
<keyword evidence="5 9" id="KW-0720">Serine protease</keyword>
<feature type="chain" id="PRO_5032823093" description="trypsin" evidence="10">
    <location>
        <begin position="19"/>
        <end position="403"/>
    </location>
</feature>
<dbReference type="PANTHER" id="PTHR24252">
    <property type="entry name" value="ACROSIN-RELATED"/>
    <property type="match status" value="1"/>
</dbReference>
<dbReference type="InterPro" id="IPR009003">
    <property type="entry name" value="Peptidase_S1_PA"/>
</dbReference>
<dbReference type="EC" id="3.4.21.4" evidence="8"/>
<keyword evidence="13" id="KW-1185">Reference proteome</keyword>
<feature type="signal peptide" evidence="10">
    <location>
        <begin position="1"/>
        <end position="18"/>
    </location>
</feature>
<evidence type="ECO:0000256" key="4">
    <source>
        <dbReference type="ARBA" id="ARBA00022801"/>
    </source>
</evidence>
<dbReference type="InterPro" id="IPR001254">
    <property type="entry name" value="Trypsin_dom"/>
</dbReference>
<dbReference type="Gene3D" id="2.40.10.10">
    <property type="entry name" value="Trypsin-like serine proteases"/>
    <property type="match status" value="1"/>
</dbReference>
<dbReference type="EMBL" id="JACKWZ010000060">
    <property type="protein sequence ID" value="KAF9418140.1"/>
    <property type="molecule type" value="Genomic_DNA"/>
</dbReference>
<comment type="catalytic activity">
    <reaction evidence="7">
        <text>Preferential cleavage: Arg-|-Xaa, Lys-|-Xaa.</text>
        <dbReference type="EC" id="3.4.21.4"/>
    </reaction>
</comment>
<keyword evidence="10" id="KW-0732">Signal</keyword>
<dbReference type="GO" id="GO:0004252">
    <property type="term" value="F:serine-type endopeptidase activity"/>
    <property type="evidence" value="ECO:0007669"/>
    <property type="project" value="UniProtKB-EC"/>
</dbReference>
<dbReference type="GO" id="GO:0016485">
    <property type="term" value="P:protein processing"/>
    <property type="evidence" value="ECO:0007669"/>
    <property type="project" value="UniProtKB-ARBA"/>
</dbReference>
<evidence type="ECO:0000256" key="7">
    <source>
        <dbReference type="ARBA" id="ARBA00036320"/>
    </source>
</evidence>
<dbReference type="FunFam" id="2.40.10.10:FF:000047">
    <property type="entry name" value="Trypsin eta"/>
    <property type="match status" value="1"/>
</dbReference>
<keyword evidence="3 9" id="KW-0645">Protease</keyword>
<dbReference type="SUPFAM" id="SSF50494">
    <property type="entry name" value="Trypsin-like serine proteases"/>
    <property type="match status" value="1"/>
</dbReference>
<dbReference type="InterPro" id="IPR043504">
    <property type="entry name" value="Peptidase_S1_PA_chymotrypsin"/>
</dbReference>
<protein>
    <recommendedName>
        <fullName evidence="8">trypsin</fullName>
        <ecNumber evidence="8">3.4.21.4</ecNumber>
    </recommendedName>
</protein>
<dbReference type="GO" id="GO:0005576">
    <property type="term" value="C:extracellular region"/>
    <property type="evidence" value="ECO:0007669"/>
    <property type="project" value="UniProtKB-SubCell"/>
</dbReference>
<evidence type="ECO:0000313" key="12">
    <source>
        <dbReference type="EMBL" id="KAF9418140.1"/>
    </source>
</evidence>
<evidence type="ECO:0000256" key="3">
    <source>
        <dbReference type="ARBA" id="ARBA00022670"/>
    </source>
</evidence>
<keyword evidence="4 9" id="KW-0378">Hydrolase</keyword>
<organism evidence="12 13">
    <name type="scientific">Spodoptera exigua</name>
    <name type="common">Beet armyworm</name>
    <name type="synonym">Noctua fulgens</name>
    <dbReference type="NCBI Taxonomy" id="7107"/>
    <lineage>
        <taxon>Eukaryota</taxon>
        <taxon>Metazoa</taxon>
        <taxon>Ecdysozoa</taxon>
        <taxon>Arthropoda</taxon>
        <taxon>Hexapoda</taxon>
        <taxon>Insecta</taxon>
        <taxon>Pterygota</taxon>
        <taxon>Neoptera</taxon>
        <taxon>Endopterygota</taxon>
        <taxon>Lepidoptera</taxon>
        <taxon>Glossata</taxon>
        <taxon>Ditrysia</taxon>
        <taxon>Noctuoidea</taxon>
        <taxon>Noctuidae</taxon>
        <taxon>Amphipyrinae</taxon>
        <taxon>Spodoptera</taxon>
    </lineage>
</organism>
<keyword evidence="6" id="KW-1015">Disulfide bond</keyword>
<evidence type="ECO:0000313" key="13">
    <source>
        <dbReference type="Proteomes" id="UP000648187"/>
    </source>
</evidence>
<dbReference type="PROSITE" id="PS00135">
    <property type="entry name" value="TRYPSIN_SER"/>
    <property type="match status" value="1"/>
</dbReference>
<name>A0A835L5V2_SPOEX</name>
<dbReference type="InterPro" id="IPR018114">
    <property type="entry name" value="TRYPSIN_HIS"/>
</dbReference>
<comment type="subcellular location">
    <subcellularLocation>
        <location evidence="1">Secreted</location>
    </subcellularLocation>
</comment>
<sequence>MLIPIGLLLFILVATSSGQREGESCVDQYANTVGRCTVVDQCQSAKRDFQLNGIRPTFCSYTTFGAAIVCCRDGTNILQSPTTRDRDQRPIWGTADGGTNYRRRVSERKCEEYSRAVVEKVPYIPLIPNPEPFTVSAAKCDYTGVELIVGGENANPGEFPHMAAIGWATFEGTYKFSCGGTLISPRFVVTAGHCIRDPSAQNPEPVIVRLGDQNIDNNVYDGANPIDVAIRRIHKHPEYRPPKVYNDIALLELVSDVTFSTTIRPACLWFQQDLRGHEKVIATGWGVVDTRTKQSAKELQKVSLSVLDEGFCNETLKFFFNRNWPDGFQPTQMCAGELSGGKDTCQGDSGSPLQVVSKDNSCIFHVVGVTSFGRNCADKGRPAVYTRIASYVDWIESVVWPGE</sequence>
<keyword evidence="2" id="KW-0964">Secreted</keyword>
<evidence type="ECO:0000256" key="1">
    <source>
        <dbReference type="ARBA" id="ARBA00004613"/>
    </source>
</evidence>
<dbReference type="CDD" id="cd00190">
    <property type="entry name" value="Tryp_SPc"/>
    <property type="match status" value="1"/>
</dbReference>
<evidence type="ECO:0000259" key="11">
    <source>
        <dbReference type="PROSITE" id="PS50240"/>
    </source>
</evidence>
<dbReference type="Pfam" id="PF00089">
    <property type="entry name" value="Trypsin"/>
    <property type="match status" value="1"/>
</dbReference>
<dbReference type="PROSITE" id="PS00134">
    <property type="entry name" value="TRYPSIN_HIS"/>
    <property type="match status" value="1"/>
</dbReference>
<feature type="domain" description="Peptidase S1" evidence="11">
    <location>
        <begin position="148"/>
        <end position="400"/>
    </location>
</feature>
<dbReference type="InterPro" id="IPR001314">
    <property type="entry name" value="Peptidase_S1A"/>
</dbReference>
<dbReference type="PROSITE" id="PS50240">
    <property type="entry name" value="TRYPSIN_DOM"/>
    <property type="match status" value="1"/>
</dbReference>
<evidence type="ECO:0000256" key="10">
    <source>
        <dbReference type="SAM" id="SignalP"/>
    </source>
</evidence>